<dbReference type="Proteomes" id="UP001566132">
    <property type="component" value="Unassembled WGS sequence"/>
</dbReference>
<comment type="caution">
    <text evidence="2">The sequence shown here is derived from an EMBL/GenBank/DDBJ whole genome shotgun (WGS) entry which is preliminary data.</text>
</comment>
<evidence type="ECO:0000313" key="3">
    <source>
        <dbReference type="Proteomes" id="UP001566132"/>
    </source>
</evidence>
<dbReference type="Pfam" id="PF01683">
    <property type="entry name" value="EB"/>
    <property type="match status" value="1"/>
</dbReference>
<reference evidence="2 3" key="1">
    <citation type="submission" date="2024-05" db="EMBL/GenBank/DDBJ databases">
        <title>Genetic variation in Jamaican populations of the coffee berry borer (Hypothenemus hampei).</title>
        <authorList>
            <person name="Errbii M."/>
            <person name="Myrie A."/>
        </authorList>
    </citation>
    <scope>NUCLEOTIDE SEQUENCE [LARGE SCALE GENOMIC DNA]</scope>
    <source>
        <strain evidence="2">JA-Hopewell-2020-01-JO</strain>
        <tissue evidence="2">Whole body</tissue>
    </source>
</reference>
<dbReference type="PANTHER" id="PTHR39069">
    <property type="entry name" value="ECDYSONE-INDUCIBLE GENE E1, ISOFORM A"/>
    <property type="match status" value="1"/>
</dbReference>
<sequence length="599" mass="67578">MLLCVFSRFVTIVVETYRPRETIFMHKLILFLGFLSGITPSIVAINETCSTDQDCKVQEKSVCLNDHCTCDYLSYYQETKRKCLKYVTEYDEFCLESEQCHPFLGANSQCDQVSNRCSCISTYKWYQGTCRKYSKKGESCIEQDTICLDAINPLALHCSNSTGMCECADGYYDRGGDSDCRKISYIDLDCAISADCFPTCDKFDVPNVYSHCELGFCKKTTVHKEHFSLYKKDVCNTSLTTSMEFSVSLQDTNDTTCLNGLLQDFTEQQCRNCPKTTYFLDRQCICAPGYFLDDNGKCIPELGMVDSTANYVNSSECPIKPSKLVDNKCYCRDYWFQTSNNRQCKKTTLEYTKNCMDNDWCLAMGPYAYCNDTTMKCQCNSQSTLNETTFLCVAKSDANMTDICLSDRDCPLYETCTNERCRCTEGFYRFNLSDVCLPKINSSCEVRDCTHIANARCSDITGLCECESPDDVTDGLQCLKLVNKLYDECLIEEQCKTVNHSSCLNQSEAMDNVTRCLCSQQYLDVNGTCYAKKSPGSLCNNQKDCTVILGESFICRNMLCQCPLGKSLNVAGSMCVSSSGSNSVTLLRTVAIFLLIYFL</sequence>
<name>A0ABD1EQ34_HYPHA</name>
<protein>
    <recommendedName>
        <fullName evidence="1">EB domain-containing protein</fullName>
    </recommendedName>
</protein>
<gene>
    <name evidence="2" type="ORF">ABEB36_006170</name>
</gene>
<accession>A0ABD1EQ34</accession>
<dbReference type="InterPro" id="IPR006149">
    <property type="entry name" value="EB_dom"/>
</dbReference>
<dbReference type="PANTHER" id="PTHR39069:SF8">
    <property type="entry name" value="FI17111P1"/>
    <property type="match status" value="1"/>
</dbReference>
<evidence type="ECO:0000259" key="1">
    <source>
        <dbReference type="Pfam" id="PF01683"/>
    </source>
</evidence>
<proteinExistence type="predicted"/>
<dbReference type="SUPFAM" id="SSF57184">
    <property type="entry name" value="Growth factor receptor domain"/>
    <property type="match status" value="1"/>
</dbReference>
<dbReference type="AlphaFoldDB" id="A0ABD1EQ34"/>
<dbReference type="InterPro" id="IPR009030">
    <property type="entry name" value="Growth_fac_rcpt_cys_sf"/>
</dbReference>
<dbReference type="Gene3D" id="2.10.25.10">
    <property type="entry name" value="Laminin"/>
    <property type="match status" value="1"/>
</dbReference>
<dbReference type="EMBL" id="JBDJPC010000005">
    <property type="protein sequence ID" value="KAL1500723.1"/>
    <property type="molecule type" value="Genomic_DNA"/>
</dbReference>
<organism evidence="2 3">
    <name type="scientific">Hypothenemus hampei</name>
    <name type="common">Coffee berry borer</name>
    <dbReference type="NCBI Taxonomy" id="57062"/>
    <lineage>
        <taxon>Eukaryota</taxon>
        <taxon>Metazoa</taxon>
        <taxon>Ecdysozoa</taxon>
        <taxon>Arthropoda</taxon>
        <taxon>Hexapoda</taxon>
        <taxon>Insecta</taxon>
        <taxon>Pterygota</taxon>
        <taxon>Neoptera</taxon>
        <taxon>Endopterygota</taxon>
        <taxon>Coleoptera</taxon>
        <taxon>Polyphaga</taxon>
        <taxon>Cucujiformia</taxon>
        <taxon>Curculionidae</taxon>
        <taxon>Scolytinae</taxon>
        <taxon>Hypothenemus</taxon>
    </lineage>
</organism>
<feature type="domain" description="EB" evidence="1">
    <location>
        <begin position="518"/>
        <end position="568"/>
    </location>
</feature>
<evidence type="ECO:0000313" key="2">
    <source>
        <dbReference type="EMBL" id="KAL1500723.1"/>
    </source>
</evidence>
<keyword evidence="3" id="KW-1185">Reference proteome</keyword>